<dbReference type="Pfam" id="PF03976">
    <property type="entry name" value="PPK2"/>
    <property type="match status" value="1"/>
</dbReference>
<reference evidence="2 3" key="1">
    <citation type="submission" date="2018-05" db="EMBL/GenBank/DDBJ databases">
        <title>Genetic diversity of glacier-inhabiting Cryobacterium bacteria in China and description of Cryobacterium mengkeensis sp. nov. and Arthrobacter glacialis sp. nov.</title>
        <authorList>
            <person name="Liu Q."/>
            <person name="Xin Y.-H."/>
        </authorList>
    </citation>
    <scope>NUCLEOTIDE SEQUENCE [LARGE SCALE GENOMIC DNA]</scope>
    <source>
        <strain evidence="2 3">B7</strain>
    </source>
</reference>
<dbReference type="OrthoDB" id="9775224at2"/>
<dbReference type="GO" id="GO:0016776">
    <property type="term" value="F:phosphotransferase activity, phosphate group as acceptor"/>
    <property type="evidence" value="ECO:0007669"/>
    <property type="project" value="InterPro"/>
</dbReference>
<accession>A0A2V5IN17</accession>
<comment type="caution">
    <text evidence="2">The sequence shown here is derived from an EMBL/GenBank/DDBJ whole genome shotgun (WGS) entry which is preliminary data.</text>
</comment>
<keyword evidence="2" id="KW-0808">Transferase</keyword>
<dbReference type="SUPFAM" id="SSF52540">
    <property type="entry name" value="P-loop containing nucleoside triphosphate hydrolases"/>
    <property type="match status" value="1"/>
</dbReference>
<dbReference type="RefSeq" id="WP_110486416.1">
    <property type="nucleotide sequence ID" value="NZ_QJVC01000021.1"/>
</dbReference>
<dbReference type="PANTHER" id="PTHR34383">
    <property type="entry name" value="POLYPHOSPHATE:AMP PHOSPHOTRANSFERASE-RELATED"/>
    <property type="match status" value="1"/>
</dbReference>
<dbReference type="InterPro" id="IPR027417">
    <property type="entry name" value="P-loop_NTPase"/>
</dbReference>
<dbReference type="Proteomes" id="UP000247980">
    <property type="component" value="Unassembled WGS sequence"/>
</dbReference>
<organism evidence="2 3">
    <name type="scientific">Arthrobacter psychrolactophilus</name>
    <dbReference type="NCBI Taxonomy" id="92442"/>
    <lineage>
        <taxon>Bacteria</taxon>
        <taxon>Bacillati</taxon>
        <taxon>Actinomycetota</taxon>
        <taxon>Actinomycetes</taxon>
        <taxon>Micrococcales</taxon>
        <taxon>Micrococcaceae</taxon>
        <taxon>Arthrobacter</taxon>
    </lineage>
</organism>
<dbReference type="AlphaFoldDB" id="A0A2V5IN17"/>
<name>A0A2V5IN17_9MICC</name>
<gene>
    <name evidence="2" type="ORF">CVS30_15270</name>
</gene>
<protein>
    <submittedName>
        <fullName evidence="2">Phosphate--nucleotide phosphotransferase</fullName>
    </submittedName>
</protein>
<feature type="domain" description="Polyphosphate kinase-2-related" evidence="1">
    <location>
        <begin position="46"/>
        <end position="262"/>
    </location>
</feature>
<evidence type="ECO:0000313" key="2">
    <source>
        <dbReference type="EMBL" id="PYI37501.1"/>
    </source>
</evidence>
<evidence type="ECO:0000259" key="1">
    <source>
        <dbReference type="Pfam" id="PF03976"/>
    </source>
</evidence>
<dbReference type="InterPro" id="IPR022488">
    <property type="entry name" value="PPK2-related"/>
</dbReference>
<proteinExistence type="predicted"/>
<sequence>MPQPNGFTQHPAELLRVGPGFSLAEQPTDVAPGFSGKKLDGATTLAARAPVLSQLQEQLFAESRFGGSKSVLLILQAMDTAGKGGIVGHVVGSVDPQGVKLTTFKAPTDEEKAHDFLWRVRPGAPGPGMFGVFDRSHYEDVLIHRVHGWADEAELERRYAAINAFEAELADAGTAVVKVMLNISPAEQLERLTARLHDPTKYWKYSPTDLDERKFWPQYMDAYQRVFEKTSTEKAPWYVVPADKKWYARAAVQEILIHTLESLTLQWPAGHFDLNQERARLKDAVL</sequence>
<dbReference type="InterPro" id="IPR022300">
    <property type="entry name" value="PPK2-rel_1"/>
</dbReference>
<dbReference type="GO" id="GO:0006797">
    <property type="term" value="P:polyphosphate metabolic process"/>
    <property type="evidence" value="ECO:0007669"/>
    <property type="project" value="InterPro"/>
</dbReference>
<evidence type="ECO:0000313" key="3">
    <source>
        <dbReference type="Proteomes" id="UP000247980"/>
    </source>
</evidence>
<dbReference type="PANTHER" id="PTHR34383:SF3">
    <property type="entry name" value="POLYPHOSPHATE:AMP PHOSPHOTRANSFERASE"/>
    <property type="match status" value="1"/>
</dbReference>
<keyword evidence="3" id="KW-1185">Reference proteome</keyword>
<dbReference type="EMBL" id="QJVC01000021">
    <property type="protein sequence ID" value="PYI37501.1"/>
    <property type="molecule type" value="Genomic_DNA"/>
</dbReference>
<dbReference type="Gene3D" id="3.40.50.300">
    <property type="entry name" value="P-loop containing nucleotide triphosphate hydrolases"/>
    <property type="match status" value="1"/>
</dbReference>
<dbReference type="NCBIfam" id="TIGR03709">
    <property type="entry name" value="PPK2_rel_1"/>
    <property type="match status" value="1"/>
</dbReference>